<gene>
    <name evidence="4" type="ORF">ABZ510_13560</name>
</gene>
<proteinExistence type="inferred from homology"/>
<evidence type="ECO:0000256" key="1">
    <source>
        <dbReference type="ARBA" id="ARBA00006432"/>
    </source>
</evidence>
<reference evidence="4 5" key="1">
    <citation type="submission" date="2024-06" db="EMBL/GenBank/DDBJ databases">
        <title>The Natural Products Discovery Center: Release of the First 8490 Sequenced Strains for Exploring Actinobacteria Biosynthetic Diversity.</title>
        <authorList>
            <person name="Kalkreuter E."/>
            <person name="Kautsar S.A."/>
            <person name="Yang D."/>
            <person name="Bader C.D."/>
            <person name="Teijaro C.N."/>
            <person name="Fluegel L."/>
            <person name="Davis C.M."/>
            <person name="Simpson J.R."/>
            <person name="Lauterbach L."/>
            <person name="Steele A.D."/>
            <person name="Gui C."/>
            <person name="Meng S."/>
            <person name="Li G."/>
            <person name="Viehrig K."/>
            <person name="Ye F."/>
            <person name="Su P."/>
            <person name="Kiefer A.F."/>
            <person name="Nichols A."/>
            <person name="Cepeda A.J."/>
            <person name="Yan W."/>
            <person name="Fan B."/>
            <person name="Jiang Y."/>
            <person name="Adhikari A."/>
            <person name="Zheng C.-J."/>
            <person name="Schuster L."/>
            <person name="Cowan T.M."/>
            <person name="Smanski M.J."/>
            <person name="Chevrette M.G."/>
            <person name="De Carvalho L.P.S."/>
            <person name="Shen B."/>
        </authorList>
    </citation>
    <scope>NUCLEOTIDE SEQUENCE [LARGE SCALE GENOMIC DNA]</scope>
    <source>
        <strain evidence="4 5">NPDC019708</strain>
    </source>
</reference>
<dbReference type="InterPro" id="IPR025110">
    <property type="entry name" value="AMP-bd_C"/>
</dbReference>
<evidence type="ECO:0000259" key="2">
    <source>
        <dbReference type="Pfam" id="PF00501"/>
    </source>
</evidence>
<dbReference type="NCBIfam" id="NF005858">
    <property type="entry name" value="PRK07787.1"/>
    <property type="match status" value="1"/>
</dbReference>
<feature type="domain" description="AMP-binding enzyme C-terminal" evidence="3">
    <location>
        <begin position="391"/>
        <end position="465"/>
    </location>
</feature>
<evidence type="ECO:0000259" key="3">
    <source>
        <dbReference type="Pfam" id="PF13193"/>
    </source>
</evidence>
<dbReference type="RefSeq" id="WP_356957268.1">
    <property type="nucleotide sequence ID" value="NZ_JBEYBD010000008.1"/>
</dbReference>
<comment type="caution">
    <text evidence="4">The sequence shown here is derived from an EMBL/GenBank/DDBJ whole genome shotgun (WGS) entry which is preliminary data.</text>
</comment>
<protein>
    <submittedName>
        <fullName evidence="4">Acyl-CoA synthetase</fullName>
    </submittedName>
</protein>
<feature type="domain" description="AMP-dependent synthetase/ligase" evidence="2">
    <location>
        <begin position="46"/>
        <end position="339"/>
    </location>
</feature>
<keyword evidence="5" id="KW-1185">Reference proteome</keyword>
<dbReference type="InterPro" id="IPR000873">
    <property type="entry name" value="AMP-dep_synth/lig_dom"/>
</dbReference>
<dbReference type="SUPFAM" id="SSF56801">
    <property type="entry name" value="Acetyl-CoA synthetase-like"/>
    <property type="match status" value="1"/>
</dbReference>
<dbReference type="Gene3D" id="3.40.50.12780">
    <property type="entry name" value="N-terminal domain of ligase-like"/>
    <property type="match status" value="1"/>
</dbReference>
<accession>A0ABV2WPU0</accession>
<dbReference type="InterPro" id="IPR020845">
    <property type="entry name" value="AMP-binding_CS"/>
</dbReference>
<dbReference type="PANTHER" id="PTHR43201">
    <property type="entry name" value="ACYL-COA SYNTHETASE"/>
    <property type="match status" value="1"/>
</dbReference>
<comment type="similarity">
    <text evidence="1">Belongs to the ATP-dependent AMP-binding enzyme family.</text>
</comment>
<dbReference type="InterPro" id="IPR042099">
    <property type="entry name" value="ANL_N_sf"/>
</dbReference>
<dbReference type="Pfam" id="PF13193">
    <property type="entry name" value="AMP-binding_C"/>
    <property type="match status" value="1"/>
</dbReference>
<dbReference type="CDD" id="cd05941">
    <property type="entry name" value="MCS"/>
    <property type="match status" value="1"/>
</dbReference>
<dbReference type="EMBL" id="JBEYBF010000007">
    <property type="protein sequence ID" value="MEU1952886.1"/>
    <property type="molecule type" value="Genomic_DNA"/>
</dbReference>
<dbReference type="PROSITE" id="PS00455">
    <property type="entry name" value="AMP_BINDING"/>
    <property type="match status" value="1"/>
</dbReference>
<dbReference type="InterPro" id="IPR045851">
    <property type="entry name" value="AMP-bd_C_sf"/>
</dbReference>
<evidence type="ECO:0000313" key="4">
    <source>
        <dbReference type="EMBL" id="MEU1952886.1"/>
    </source>
</evidence>
<organism evidence="4 5">
    <name type="scientific">Nocardia rhamnosiphila</name>
    <dbReference type="NCBI Taxonomy" id="426716"/>
    <lineage>
        <taxon>Bacteria</taxon>
        <taxon>Bacillati</taxon>
        <taxon>Actinomycetota</taxon>
        <taxon>Actinomycetes</taxon>
        <taxon>Mycobacteriales</taxon>
        <taxon>Nocardiaceae</taxon>
        <taxon>Nocardia</taxon>
    </lineage>
</organism>
<name>A0ABV2WPU0_9NOCA</name>
<dbReference type="Proteomes" id="UP001550628">
    <property type="component" value="Unassembled WGS sequence"/>
</dbReference>
<sequence>MSYGHRLLSSLDPLAVAAGADIPDAVTIDGVTLSRSDLLGAATSVAERVARAERVAVLARPTAATVLAVVGCLIAGVTVVPVPPDSGTAELDHMLADSGAQAWLGDAPEGTSLPVVPVRRHARSWHTYPEPDPGAPAFVLYTSGTTGAPKGVVLNRRAIAAGLDALADAWVWTAADVLVHGLPLFHVHGLILGLLGPLRVGSPLVHTGKPTPANYAAARGTMYFGVPTVWTRIAEDPTAAKELAAARLLISGSAPLPVPVFERLAELTGHRPIERYGMSETMITLSARADGERRPGWVGVPVRGVETRLRDEAGQPVPHDGSGIGGLQVRGPMLFDGYHGRPEATADCWTEDGWFRTGDVAAIDADGFHRIVGRESVDLIKSGGYRIGAGEVETSLLGHPSVAEVAVVGLADPDLGQRIVAFVIPRGPAPAEQELIDHVAGELSAHKRPREIRFVDSLPRNAMGKVQKKLLDRPRPRHEPGS</sequence>
<dbReference type="Gene3D" id="3.30.300.30">
    <property type="match status" value="1"/>
</dbReference>
<evidence type="ECO:0000313" key="5">
    <source>
        <dbReference type="Proteomes" id="UP001550628"/>
    </source>
</evidence>
<dbReference type="Pfam" id="PF00501">
    <property type="entry name" value="AMP-binding"/>
    <property type="match status" value="1"/>
</dbReference>
<dbReference type="PANTHER" id="PTHR43201:SF8">
    <property type="entry name" value="ACYL-COA SYNTHETASE FAMILY MEMBER 3"/>
    <property type="match status" value="1"/>
</dbReference>